<organism evidence="1 2">
    <name type="scientific">Leptotrombidium deliense</name>
    <dbReference type="NCBI Taxonomy" id="299467"/>
    <lineage>
        <taxon>Eukaryota</taxon>
        <taxon>Metazoa</taxon>
        <taxon>Ecdysozoa</taxon>
        <taxon>Arthropoda</taxon>
        <taxon>Chelicerata</taxon>
        <taxon>Arachnida</taxon>
        <taxon>Acari</taxon>
        <taxon>Acariformes</taxon>
        <taxon>Trombidiformes</taxon>
        <taxon>Prostigmata</taxon>
        <taxon>Anystina</taxon>
        <taxon>Parasitengona</taxon>
        <taxon>Trombiculoidea</taxon>
        <taxon>Trombiculidae</taxon>
        <taxon>Leptotrombidium</taxon>
    </lineage>
</organism>
<gene>
    <name evidence="1" type="ORF">B4U80_11238</name>
</gene>
<name>A0A443SPE1_9ACAR</name>
<protein>
    <submittedName>
        <fullName evidence="1">Uncharacterized protein</fullName>
    </submittedName>
</protein>
<proteinExistence type="predicted"/>
<evidence type="ECO:0000313" key="1">
    <source>
        <dbReference type="EMBL" id="RWS29363.1"/>
    </source>
</evidence>
<accession>A0A443SPE1</accession>
<evidence type="ECO:0000313" key="2">
    <source>
        <dbReference type="Proteomes" id="UP000288716"/>
    </source>
</evidence>
<dbReference type="AlphaFoldDB" id="A0A443SPE1"/>
<dbReference type="EMBL" id="NCKV01000949">
    <property type="protein sequence ID" value="RWS29363.1"/>
    <property type="molecule type" value="Genomic_DNA"/>
</dbReference>
<dbReference type="VEuPathDB" id="VectorBase:LDEU002677"/>
<comment type="caution">
    <text evidence="1">The sequence shown here is derived from an EMBL/GenBank/DDBJ whole genome shotgun (WGS) entry which is preliminary data.</text>
</comment>
<reference evidence="1 2" key="1">
    <citation type="journal article" date="2018" name="Gigascience">
        <title>Genomes of trombidid mites reveal novel predicted allergens and laterally-transferred genes associated with secondary metabolism.</title>
        <authorList>
            <person name="Dong X."/>
            <person name="Chaisiri K."/>
            <person name="Xia D."/>
            <person name="Armstrong S.D."/>
            <person name="Fang Y."/>
            <person name="Donnelly M.J."/>
            <person name="Kadowaki T."/>
            <person name="McGarry J.W."/>
            <person name="Darby A.C."/>
            <person name="Makepeace B.L."/>
        </authorList>
    </citation>
    <scope>NUCLEOTIDE SEQUENCE [LARGE SCALE GENOMIC DNA]</scope>
    <source>
        <strain evidence="1">UoL-UT</strain>
    </source>
</reference>
<dbReference type="Proteomes" id="UP000288716">
    <property type="component" value="Unassembled WGS sequence"/>
</dbReference>
<keyword evidence="2" id="KW-1185">Reference proteome</keyword>
<sequence>MQLLRICHVTSRRTAVPTRSWRRSVRLAASAACAISAFPGRGCCRDT</sequence>